<dbReference type="RefSeq" id="WP_009627754.1">
    <property type="nucleotide sequence ID" value="NZ_VBTY01000113.1"/>
</dbReference>
<dbReference type="CDD" id="cd02035">
    <property type="entry name" value="ArsA"/>
    <property type="match status" value="1"/>
</dbReference>
<feature type="domain" description="ArsA HSP20-like" evidence="3">
    <location>
        <begin position="294"/>
        <end position="352"/>
    </location>
</feature>
<dbReference type="InterPro" id="IPR008978">
    <property type="entry name" value="HSP20-like_chaperone"/>
</dbReference>
<evidence type="ECO:0000259" key="3">
    <source>
        <dbReference type="Pfam" id="PF17886"/>
    </source>
</evidence>
<dbReference type="Pfam" id="PF02374">
    <property type="entry name" value="ArsA_ATPase"/>
    <property type="match status" value="1"/>
</dbReference>
<dbReference type="Gene3D" id="3.40.50.300">
    <property type="entry name" value="P-loop containing nucleotide triphosphate hydrolases"/>
    <property type="match status" value="1"/>
</dbReference>
<keyword evidence="5" id="KW-1185">Reference proteome</keyword>
<proteinExistence type="inferred from homology"/>
<comment type="caution">
    <text evidence="4">The sequence shown here is derived from an EMBL/GenBank/DDBJ whole genome shotgun (WGS) entry which is preliminary data.</text>
</comment>
<sequence>MSLILTFLGKGGVGKTTAAIAIARAFANQNKQVLYVGQQAGDDLSMRLNTELSIEPQLIAPNFTAVHLQSTVLLEKYWDKMKGLETQYLRTPFFKEVYGQELGILPGMDSALGLSFLRERDAEGKYDVIIYDGTGDLETLRMLGMPEILGWYLRRFKQVLTGSAIGQAISPFVEPILRSILQVSSSDDISQQAGEMSSVLTRGQKAVNDPSRVAAYLVTTGDPYAIATAKYLWGSAQQVGLTVGGVLSRAPISDEIFEPLGVLSIPDQVTELSIPDHLANLAPKPIEINPVTKQVKLFLPTFNKKQVKLIQLGPEVTIEAGDQRRNIFLPNELAGKQATGAKFQDSYLIISFG</sequence>
<protein>
    <submittedName>
        <fullName evidence="4">ArsA family ATPase</fullName>
    </submittedName>
</protein>
<dbReference type="SUPFAM" id="SSF52540">
    <property type="entry name" value="P-loop containing nucleoside triphosphate hydrolases"/>
    <property type="match status" value="1"/>
</dbReference>
<dbReference type="PANTHER" id="PTHR43868:SF1">
    <property type="entry name" value="P-LOOP CONTAINING NUCLEOSIDE TRIPHOSPHATE HYDROLASES SUPERFAMILY PROTEIN"/>
    <property type="match status" value="1"/>
</dbReference>
<evidence type="ECO:0000313" key="5">
    <source>
        <dbReference type="Proteomes" id="UP001152872"/>
    </source>
</evidence>
<reference evidence="4" key="1">
    <citation type="submission" date="2019-05" db="EMBL/GenBank/DDBJ databases">
        <title>Whole genome sequencing of Pseudanabaena catenata USMAC16.</title>
        <authorList>
            <person name="Khan Z."/>
            <person name="Omar W.M."/>
            <person name="Convey P."/>
            <person name="Merican F."/>
            <person name="Najimudin N."/>
        </authorList>
    </citation>
    <scope>NUCLEOTIDE SEQUENCE</scope>
    <source>
        <strain evidence="4">USMAC16</strain>
    </source>
</reference>
<dbReference type="AlphaFoldDB" id="A0A9X4M873"/>
<organism evidence="4 5">
    <name type="scientific">Pseudanabaena catenata USMAC16</name>
    <dbReference type="NCBI Taxonomy" id="1855837"/>
    <lineage>
        <taxon>Bacteria</taxon>
        <taxon>Bacillati</taxon>
        <taxon>Cyanobacteriota</taxon>
        <taxon>Cyanophyceae</taxon>
        <taxon>Pseudanabaenales</taxon>
        <taxon>Pseudanabaenaceae</taxon>
        <taxon>Pseudanabaena</taxon>
    </lineage>
</organism>
<evidence type="ECO:0000313" key="4">
    <source>
        <dbReference type="EMBL" id="MDG3495621.1"/>
    </source>
</evidence>
<comment type="similarity">
    <text evidence="1">Belongs to the arsA ATPase family.</text>
</comment>
<dbReference type="EMBL" id="VBTY01000113">
    <property type="protein sequence ID" value="MDG3495621.1"/>
    <property type="molecule type" value="Genomic_DNA"/>
</dbReference>
<dbReference type="Gene3D" id="2.60.40.790">
    <property type="match status" value="1"/>
</dbReference>
<dbReference type="InterPro" id="IPR053262">
    <property type="entry name" value="ArsA_ATPase-like"/>
</dbReference>
<dbReference type="InterPro" id="IPR027417">
    <property type="entry name" value="P-loop_NTPase"/>
</dbReference>
<evidence type="ECO:0000259" key="2">
    <source>
        <dbReference type="Pfam" id="PF02374"/>
    </source>
</evidence>
<dbReference type="InterPro" id="IPR040612">
    <property type="entry name" value="ArsA_HSP20-like"/>
</dbReference>
<name>A0A9X4M873_9CYAN</name>
<dbReference type="Pfam" id="PF17886">
    <property type="entry name" value="ArsA_HSP20"/>
    <property type="match status" value="1"/>
</dbReference>
<accession>A0A9X4M873</accession>
<evidence type="ECO:0000256" key="1">
    <source>
        <dbReference type="ARBA" id="ARBA00011040"/>
    </source>
</evidence>
<feature type="domain" description="ArsA/GET3 Anion-transporting ATPase-like" evidence="2">
    <location>
        <begin position="4"/>
        <end position="245"/>
    </location>
</feature>
<dbReference type="Proteomes" id="UP001152872">
    <property type="component" value="Unassembled WGS sequence"/>
</dbReference>
<dbReference type="PANTHER" id="PTHR43868">
    <property type="entry name" value="OS02G0711200 PROTEIN"/>
    <property type="match status" value="1"/>
</dbReference>
<dbReference type="InterPro" id="IPR025723">
    <property type="entry name" value="ArsA/GET3_ATPase-like"/>
</dbReference>
<gene>
    <name evidence="4" type="ORF">FEV09_13775</name>
</gene>